<keyword evidence="2" id="KW-1185">Reference proteome</keyword>
<evidence type="ECO:0000313" key="2">
    <source>
        <dbReference type="Proteomes" id="UP000887013"/>
    </source>
</evidence>
<comment type="caution">
    <text evidence="1">The sequence shown here is derived from an EMBL/GenBank/DDBJ whole genome shotgun (WGS) entry which is preliminary data.</text>
</comment>
<dbReference type="Proteomes" id="UP000887013">
    <property type="component" value="Unassembled WGS sequence"/>
</dbReference>
<dbReference type="OrthoDB" id="6433404at2759"/>
<dbReference type="AlphaFoldDB" id="A0A8X6R3D4"/>
<dbReference type="EMBL" id="BMAW01039132">
    <property type="protein sequence ID" value="GFU54663.1"/>
    <property type="molecule type" value="Genomic_DNA"/>
</dbReference>
<name>A0A8X6R3D4_NEPPI</name>
<organism evidence="1 2">
    <name type="scientific">Nephila pilipes</name>
    <name type="common">Giant wood spider</name>
    <name type="synonym">Nephila maculata</name>
    <dbReference type="NCBI Taxonomy" id="299642"/>
    <lineage>
        <taxon>Eukaryota</taxon>
        <taxon>Metazoa</taxon>
        <taxon>Ecdysozoa</taxon>
        <taxon>Arthropoda</taxon>
        <taxon>Chelicerata</taxon>
        <taxon>Arachnida</taxon>
        <taxon>Araneae</taxon>
        <taxon>Araneomorphae</taxon>
        <taxon>Entelegynae</taxon>
        <taxon>Araneoidea</taxon>
        <taxon>Nephilidae</taxon>
        <taxon>Nephila</taxon>
    </lineage>
</organism>
<sequence>MAEAWTSTFLYSSLVEEKIRPDSIDEVERAELPDTDQEPTLHEIIKSMRIHGPCGVFNYSSPCMLAGVCTKRYPRPFLAEISIYEEGFG</sequence>
<proteinExistence type="predicted"/>
<reference evidence="1" key="1">
    <citation type="submission" date="2020-08" db="EMBL/GenBank/DDBJ databases">
        <title>Multicomponent nature underlies the extraordinary mechanical properties of spider dragline silk.</title>
        <authorList>
            <person name="Kono N."/>
            <person name="Nakamura H."/>
            <person name="Mori M."/>
            <person name="Yoshida Y."/>
            <person name="Ohtoshi R."/>
            <person name="Malay A.D."/>
            <person name="Moran D.A.P."/>
            <person name="Tomita M."/>
            <person name="Numata K."/>
            <person name="Arakawa K."/>
        </authorList>
    </citation>
    <scope>NUCLEOTIDE SEQUENCE</scope>
</reference>
<protein>
    <submittedName>
        <fullName evidence="1">Helitron_like_N domain-containing protein</fullName>
    </submittedName>
</protein>
<accession>A0A8X6R3D4</accession>
<evidence type="ECO:0000313" key="1">
    <source>
        <dbReference type="EMBL" id="GFU54663.1"/>
    </source>
</evidence>
<gene>
    <name evidence="1" type="primary">g.3454</name>
    <name evidence="1" type="ORF">NPIL_572811</name>
</gene>